<dbReference type="PRINTS" id="PR00038">
    <property type="entry name" value="HTHLUXR"/>
</dbReference>
<dbReference type="EMBL" id="FOGI01000019">
    <property type="protein sequence ID" value="SES48362.1"/>
    <property type="molecule type" value="Genomic_DNA"/>
</dbReference>
<evidence type="ECO:0000259" key="8">
    <source>
        <dbReference type="PROSITE" id="PS50943"/>
    </source>
</evidence>
<dbReference type="PANTHER" id="PTHR43214:SF24">
    <property type="entry name" value="TRANSCRIPTIONAL REGULATORY PROTEIN NARL-RELATED"/>
    <property type="match status" value="1"/>
</dbReference>
<dbReference type="Gene3D" id="1.10.260.40">
    <property type="entry name" value="lambda repressor-like DNA-binding domains"/>
    <property type="match status" value="1"/>
</dbReference>
<dbReference type="GO" id="GO:0006355">
    <property type="term" value="P:regulation of DNA-templated transcription"/>
    <property type="evidence" value="ECO:0007669"/>
    <property type="project" value="InterPro"/>
</dbReference>
<dbReference type="GO" id="GO:0003677">
    <property type="term" value="F:DNA binding"/>
    <property type="evidence" value="ECO:0007669"/>
    <property type="project" value="UniProtKB-KW"/>
</dbReference>
<organism evidence="9 10">
    <name type="scientific">Actinokineospora terrae</name>
    <dbReference type="NCBI Taxonomy" id="155974"/>
    <lineage>
        <taxon>Bacteria</taxon>
        <taxon>Bacillati</taxon>
        <taxon>Actinomycetota</taxon>
        <taxon>Actinomycetes</taxon>
        <taxon>Pseudonocardiales</taxon>
        <taxon>Pseudonocardiaceae</taxon>
        <taxon>Actinokineospora</taxon>
    </lineage>
</organism>
<keyword evidence="10" id="KW-1185">Reference proteome</keyword>
<evidence type="ECO:0000256" key="1">
    <source>
        <dbReference type="ARBA" id="ARBA00022553"/>
    </source>
</evidence>
<evidence type="ECO:0000313" key="9">
    <source>
        <dbReference type="EMBL" id="SES48362.1"/>
    </source>
</evidence>
<dbReference type="Proteomes" id="UP000199051">
    <property type="component" value="Unassembled WGS sequence"/>
</dbReference>
<sequence length="323" mass="34581">MARPEKPLDPRDGPVAEFATGLRELRAGSGTTYREMAGKAGYSPAVLSQAASGQALPTPAVLRAFVQACGGDVAAWERRLLAARSQLDDKEKPRPPTTVFLVDDHELVRRGLRQLLEVESDIEVVGEAATVTQALARIPAVRPTVVILDLRLPDGDGVSVCRAIRSAMTPPPACLILTSFSDDEALFGAIMAGASGYVLKQTSGGDLVSAVRTVASGRSLLDLASARDLVDRLDLGPRGDHRYASLTEQERKILDLVAKGLTNRQIAGYLYVAEKTVKNHVSSLLRKLGFERRTEAAVYAASAPTGMAHASRVLELLRKHDPA</sequence>
<dbReference type="InterPro" id="IPR001387">
    <property type="entry name" value="Cro/C1-type_HTH"/>
</dbReference>
<dbReference type="CDD" id="cd00093">
    <property type="entry name" value="HTH_XRE"/>
    <property type="match status" value="1"/>
</dbReference>
<dbReference type="Pfam" id="PF00196">
    <property type="entry name" value="GerE"/>
    <property type="match status" value="1"/>
</dbReference>
<dbReference type="SMART" id="SM00448">
    <property type="entry name" value="REC"/>
    <property type="match status" value="1"/>
</dbReference>
<dbReference type="InterPro" id="IPR000792">
    <property type="entry name" value="Tscrpt_reg_LuxR_C"/>
</dbReference>
<dbReference type="InterPro" id="IPR010982">
    <property type="entry name" value="Lambda_DNA-bd_dom_sf"/>
</dbReference>
<dbReference type="SUPFAM" id="SSF46894">
    <property type="entry name" value="C-terminal effector domain of the bipartite response regulators"/>
    <property type="match status" value="1"/>
</dbReference>
<dbReference type="InterPro" id="IPR001789">
    <property type="entry name" value="Sig_transdc_resp-reg_receiver"/>
</dbReference>
<dbReference type="SMART" id="SM00421">
    <property type="entry name" value="HTH_LUXR"/>
    <property type="match status" value="1"/>
</dbReference>
<keyword evidence="1 5" id="KW-0597">Phosphoprotein</keyword>
<feature type="domain" description="HTH cro/C1-type" evidence="8">
    <location>
        <begin position="22"/>
        <end position="76"/>
    </location>
</feature>
<feature type="domain" description="Response regulatory" evidence="7">
    <location>
        <begin position="98"/>
        <end position="215"/>
    </location>
</feature>
<dbReference type="PROSITE" id="PS00622">
    <property type="entry name" value="HTH_LUXR_1"/>
    <property type="match status" value="1"/>
</dbReference>
<evidence type="ECO:0000259" key="6">
    <source>
        <dbReference type="PROSITE" id="PS50043"/>
    </source>
</evidence>
<feature type="domain" description="HTH luxR-type" evidence="6">
    <location>
        <begin position="239"/>
        <end position="304"/>
    </location>
</feature>
<dbReference type="PROSITE" id="PS50943">
    <property type="entry name" value="HTH_CROC1"/>
    <property type="match status" value="1"/>
</dbReference>
<dbReference type="Pfam" id="PF00072">
    <property type="entry name" value="Response_reg"/>
    <property type="match status" value="1"/>
</dbReference>
<dbReference type="Pfam" id="PF13560">
    <property type="entry name" value="HTH_31"/>
    <property type="match status" value="1"/>
</dbReference>
<evidence type="ECO:0000313" key="10">
    <source>
        <dbReference type="Proteomes" id="UP000199051"/>
    </source>
</evidence>
<dbReference type="CDD" id="cd06170">
    <property type="entry name" value="LuxR_C_like"/>
    <property type="match status" value="1"/>
</dbReference>
<dbReference type="AlphaFoldDB" id="A0A1H9XQE6"/>
<dbReference type="InterPro" id="IPR039420">
    <property type="entry name" value="WalR-like"/>
</dbReference>
<evidence type="ECO:0000256" key="2">
    <source>
        <dbReference type="ARBA" id="ARBA00023015"/>
    </source>
</evidence>
<dbReference type="PANTHER" id="PTHR43214">
    <property type="entry name" value="TWO-COMPONENT RESPONSE REGULATOR"/>
    <property type="match status" value="1"/>
</dbReference>
<evidence type="ECO:0000256" key="4">
    <source>
        <dbReference type="ARBA" id="ARBA00023163"/>
    </source>
</evidence>
<dbReference type="SUPFAM" id="SSF52172">
    <property type="entry name" value="CheY-like"/>
    <property type="match status" value="1"/>
</dbReference>
<dbReference type="GO" id="GO:0000160">
    <property type="term" value="P:phosphorelay signal transduction system"/>
    <property type="evidence" value="ECO:0007669"/>
    <property type="project" value="InterPro"/>
</dbReference>
<evidence type="ECO:0000259" key="7">
    <source>
        <dbReference type="PROSITE" id="PS50110"/>
    </source>
</evidence>
<evidence type="ECO:0000256" key="3">
    <source>
        <dbReference type="ARBA" id="ARBA00023125"/>
    </source>
</evidence>
<dbReference type="InterPro" id="IPR016032">
    <property type="entry name" value="Sig_transdc_resp-reg_C-effctor"/>
</dbReference>
<accession>A0A1H9XQE6</accession>
<keyword evidence="3 9" id="KW-0238">DNA-binding</keyword>
<dbReference type="InterPro" id="IPR011006">
    <property type="entry name" value="CheY-like_superfamily"/>
</dbReference>
<feature type="modified residue" description="4-aspartylphosphate" evidence="5">
    <location>
        <position position="149"/>
    </location>
</feature>
<dbReference type="CDD" id="cd17535">
    <property type="entry name" value="REC_NarL-like"/>
    <property type="match status" value="1"/>
</dbReference>
<gene>
    <name evidence="9" type="ORF">SAMN04487818_11956</name>
</gene>
<reference evidence="10" key="1">
    <citation type="submission" date="2016-10" db="EMBL/GenBank/DDBJ databases">
        <authorList>
            <person name="Varghese N."/>
            <person name="Submissions S."/>
        </authorList>
    </citation>
    <scope>NUCLEOTIDE SEQUENCE [LARGE SCALE GENOMIC DNA]</scope>
    <source>
        <strain evidence="10">DSM 44260</strain>
    </source>
</reference>
<evidence type="ECO:0000256" key="5">
    <source>
        <dbReference type="PROSITE-ProRule" id="PRU00169"/>
    </source>
</evidence>
<dbReference type="InterPro" id="IPR058245">
    <property type="entry name" value="NreC/VraR/RcsB-like_REC"/>
</dbReference>
<proteinExistence type="predicted"/>
<protein>
    <submittedName>
        <fullName evidence="9">DNA-binding response regulator, NarL/FixJ family, contains REC and HTH domains</fullName>
    </submittedName>
</protein>
<keyword evidence="2" id="KW-0805">Transcription regulation</keyword>
<dbReference type="PROSITE" id="PS50043">
    <property type="entry name" value="HTH_LUXR_2"/>
    <property type="match status" value="1"/>
</dbReference>
<keyword evidence="4" id="KW-0804">Transcription</keyword>
<dbReference type="Gene3D" id="3.40.50.2300">
    <property type="match status" value="1"/>
</dbReference>
<dbReference type="SUPFAM" id="SSF47413">
    <property type="entry name" value="lambda repressor-like DNA-binding domains"/>
    <property type="match status" value="1"/>
</dbReference>
<dbReference type="STRING" id="155974.SAMN04487818_11956"/>
<dbReference type="PROSITE" id="PS50110">
    <property type="entry name" value="RESPONSE_REGULATORY"/>
    <property type="match status" value="1"/>
</dbReference>
<name>A0A1H9XQE6_9PSEU</name>
<dbReference type="SMART" id="SM00530">
    <property type="entry name" value="HTH_XRE"/>
    <property type="match status" value="1"/>
</dbReference>